<evidence type="ECO:0000313" key="4">
    <source>
        <dbReference type="Proteomes" id="UP001597472"/>
    </source>
</evidence>
<dbReference type="InterPro" id="IPR012336">
    <property type="entry name" value="Thioredoxin-like_fold"/>
</dbReference>
<keyword evidence="4" id="KW-1185">Reference proteome</keyword>
<keyword evidence="1" id="KW-0732">Signal</keyword>
<feature type="chain" id="PRO_5045379902" evidence="1">
    <location>
        <begin position="20"/>
        <end position="442"/>
    </location>
</feature>
<sequence>MKKYLFIAFLIPLITSAQHSIQGTFLPAADFNFALLYYVTPTGTEYINQTKTKTDGSWSFTLNSQAKPGIYKIVYAVPVETYNFDVFYSGNESVALTFSLEEGLNFTASEENMVWQTYTDSLATINKLISQYYTTENSKKQQKSALATIFKTQRNTQDSFEAKTSNMMIAPFVKASRTHIPKGYQAAQQYAQNIKEQYFDFINFGDTLLQNTKFLNDRVLAYVLAMPPEQEYYKQAVTTIVTASKPHDTATIMLLANLWQYMIQNQQPEVANFISDTHLLPLAKQYNQTHLVNTLETYNKTAIGKQASNFNFTYLDSKKVTNTTLYNFNTSLKTLLIFWSSSCNHCLETLPKVAAFMEQYPNIVVLAYALEDGVRQWNKFITYLPQFTHTYDLQKWQSPVVETYGVSGTPSYYVLDSNKTILAKPEDFEALKMYFKNNHKQP</sequence>
<accession>A0ABW5KTU3</accession>
<dbReference type="EMBL" id="JBHULS010000002">
    <property type="protein sequence ID" value="MFD2551668.1"/>
    <property type="molecule type" value="Genomic_DNA"/>
</dbReference>
<evidence type="ECO:0000313" key="3">
    <source>
        <dbReference type="EMBL" id="MFD2551668.1"/>
    </source>
</evidence>
<name>A0ABW5KTU3_9FLAO</name>
<dbReference type="CDD" id="cd02966">
    <property type="entry name" value="TlpA_like_family"/>
    <property type="match status" value="1"/>
</dbReference>
<evidence type="ECO:0000259" key="2">
    <source>
        <dbReference type="PROSITE" id="PS51352"/>
    </source>
</evidence>
<gene>
    <name evidence="3" type="ORF">ACFSQP_07560</name>
</gene>
<dbReference type="Pfam" id="PF13905">
    <property type="entry name" value="Thioredoxin_8"/>
    <property type="match status" value="1"/>
</dbReference>
<dbReference type="PROSITE" id="PS51352">
    <property type="entry name" value="THIOREDOXIN_2"/>
    <property type="match status" value="1"/>
</dbReference>
<comment type="caution">
    <text evidence="3">The sequence shown here is derived from an EMBL/GenBank/DDBJ whole genome shotgun (WGS) entry which is preliminary data.</text>
</comment>
<dbReference type="InterPro" id="IPR036249">
    <property type="entry name" value="Thioredoxin-like_sf"/>
</dbReference>
<reference evidence="4" key="1">
    <citation type="journal article" date="2019" name="Int. J. Syst. Evol. Microbiol.">
        <title>The Global Catalogue of Microorganisms (GCM) 10K type strain sequencing project: providing services to taxonomists for standard genome sequencing and annotation.</title>
        <authorList>
            <consortium name="The Broad Institute Genomics Platform"/>
            <consortium name="The Broad Institute Genome Sequencing Center for Infectious Disease"/>
            <person name="Wu L."/>
            <person name="Ma J."/>
        </authorList>
    </citation>
    <scope>NUCLEOTIDE SEQUENCE [LARGE SCALE GENOMIC DNA]</scope>
    <source>
        <strain evidence="4">KCTC 42587</strain>
    </source>
</reference>
<feature type="signal peptide" evidence="1">
    <location>
        <begin position="1"/>
        <end position="19"/>
    </location>
</feature>
<organism evidence="3 4">
    <name type="scientific">Bizionia sediminis</name>
    <dbReference type="NCBI Taxonomy" id="1737064"/>
    <lineage>
        <taxon>Bacteria</taxon>
        <taxon>Pseudomonadati</taxon>
        <taxon>Bacteroidota</taxon>
        <taxon>Flavobacteriia</taxon>
        <taxon>Flavobacteriales</taxon>
        <taxon>Flavobacteriaceae</taxon>
        <taxon>Bizionia</taxon>
    </lineage>
</organism>
<proteinExistence type="predicted"/>
<dbReference type="SUPFAM" id="SSF52833">
    <property type="entry name" value="Thioredoxin-like"/>
    <property type="match status" value="1"/>
</dbReference>
<evidence type="ECO:0000256" key="1">
    <source>
        <dbReference type="SAM" id="SignalP"/>
    </source>
</evidence>
<feature type="domain" description="Thioredoxin" evidence="2">
    <location>
        <begin position="301"/>
        <end position="437"/>
    </location>
</feature>
<dbReference type="RefSeq" id="WP_376893007.1">
    <property type="nucleotide sequence ID" value="NZ_JBHULS010000002.1"/>
</dbReference>
<dbReference type="Proteomes" id="UP001597472">
    <property type="component" value="Unassembled WGS sequence"/>
</dbReference>
<dbReference type="Gene3D" id="3.40.30.10">
    <property type="entry name" value="Glutaredoxin"/>
    <property type="match status" value="1"/>
</dbReference>
<dbReference type="InterPro" id="IPR013766">
    <property type="entry name" value="Thioredoxin_domain"/>
</dbReference>
<protein>
    <submittedName>
        <fullName evidence="3">TlpA family protein disulfide reductase</fullName>
    </submittedName>
</protein>